<organism evidence="2 3">
    <name type="scientific">Knoellia aerolata DSM 18566</name>
    <dbReference type="NCBI Taxonomy" id="1385519"/>
    <lineage>
        <taxon>Bacteria</taxon>
        <taxon>Bacillati</taxon>
        <taxon>Actinomycetota</taxon>
        <taxon>Actinomycetes</taxon>
        <taxon>Micrococcales</taxon>
        <taxon>Intrasporangiaceae</taxon>
        <taxon>Knoellia</taxon>
    </lineage>
</organism>
<dbReference type="NCBIfam" id="TIGR02677">
    <property type="entry name" value="TIGR02677 family protein"/>
    <property type="match status" value="1"/>
</dbReference>
<dbReference type="STRING" id="1385519.N801_04565"/>
<name>A0A0A0K1Y4_9MICO</name>
<dbReference type="InterPro" id="IPR013493">
    <property type="entry name" value="CHP02677"/>
</dbReference>
<comment type="caution">
    <text evidence="2">The sequence shown here is derived from an EMBL/GenBank/DDBJ whole genome shotgun (WGS) entry which is preliminary data.</text>
</comment>
<dbReference type="OrthoDB" id="5508807at2"/>
<keyword evidence="3" id="KW-1185">Reference proteome</keyword>
<dbReference type="Pfam" id="PF09660">
    <property type="entry name" value="DUF2397"/>
    <property type="match status" value="1"/>
</dbReference>
<protein>
    <recommendedName>
        <fullName evidence="4">TIGR02677 family protein</fullName>
    </recommendedName>
</protein>
<evidence type="ECO:0000313" key="3">
    <source>
        <dbReference type="Proteomes" id="UP000030013"/>
    </source>
</evidence>
<proteinExistence type="predicted"/>
<dbReference type="AlphaFoldDB" id="A0A0A0K1Y4"/>
<evidence type="ECO:0000313" key="2">
    <source>
        <dbReference type="EMBL" id="KGN41806.1"/>
    </source>
</evidence>
<sequence length="532" mass="57925">MAVMSQPSGTAPVDRVRLEALRYAVNDEAVQYVAIMRQFTSGLSGLLSDQSAAEVTTRLSEDGIELDDDTVEARLSYLVEHGNLARSPRETEARSLADYLRNRARYQLTQRGELVHRQVEELLGHSESAREVSSEMLGGILAGLTTLSRHDRDSIGRADPEALARDIGTVFAQFDRLVHSTREFYAYLTQVLTRYDLDRDEFQAFKTALVDYLQRFVDEVQRHMPQIADTYASVAPLIPALCERANSGQRLLDLDGTTARRATGLSPEDWPSLHAWFAGGGGRSSDADVVRQLATQAMRSLLANLRRIASSADREHGRYADLVRLAGWFDTSADDAAHALWATAFGLHPCRHLSFVADDPERPVSPTTSWWVAPSAEVPLMLRRSGLRSVHGRPSRTVDYSAAKAARVSERAESERGRAAALAELASLRGRIDGVRLSEAARTELLEVYAACLAQGGGSPSAQGPLTAPIPHSDHELVIEDAPGERSVLHGPSGRLEFVDRALSVRRVGEASGEASGAPTAAREVSRVGGAS</sequence>
<accession>A0A0A0K1Y4</accession>
<evidence type="ECO:0008006" key="4">
    <source>
        <dbReference type="Google" id="ProtNLM"/>
    </source>
</evidence>
<gene>
    <name evidence="2" type="ORF">N801_04565</name>
</gene>
<dbReference type="EMBL" id="AVPL01000012">
    <property type="protein sequence ID" value="KGN41806.1"/>
    <property type="molecule type" value="Genomic_DNA"/>
</dbReference>
<feature type="region of interest" description="Disordered" evidence="1">
    <location>
        <begin position="509"/>
        <end position="532"/>
    </location>
</feature>
<reference evidence="2 3" key="1">
    <citation type="submission" date="2013-08" db="EMBL/GenBank/DDBJ databases">
        <title>The genome sequence of Knoellia aerolata.</title>
        <authorList>
            <person name="Zhu W."/>
            <person name="Wang G."/>
        </authorList>
    </citation>
    <scope>NUCLEOTIDE SEQUENCE [LARGE SCALE GENOMIC DNA]</scope>
    <source>
        <strain evidence="2 3">DSM 18566</strain>
    </source>
</reference>
<dbReference type="Proteomes" id="UP000030013">
    <property type="component" value="Unassembled WGS sequence"/>
</dbReference>
<evidence type="ECO:0000256" key="1">
    <source>
        <dbReference type="SAM" id="MobiDB-lite"/>
    </source>
</evidence>
<dbReference type="eggNOG" id="ENOG502Z7IU">
    <property type="taxonomic scope" value="Bacteria"/>
</dbReference>